<evidence type="ECO:0000259" key="5">
    <source>
        <dbReference type="SMART" id="SM00709"/>
    </source>
</evidence>
<dbReference type="OrthoDB" id="14924at2157"/>
<reference evidence="6 7" key="1">
    <citation type="journal article" date="2015" name="Genome Announc.">
        <title>Complete Genome Sequence of Methanosphaerula palustris E1-9CT, a Hydrogenotrophic Methanogen Isolated from a Minerotrophic Fen Peatland.</title>
        <authorList>
            <person name="Cadillo-Quiroz H."/>
            <person name="Browne P."/>
            <person name="Kyrpides N."/>
            <person name="Woyke T."/>
            <person name="Goodwin L."/>
            <person name="Detter C."/>
            <person name="Yavitt J.B."/>
            <person name="Zinder S.H."/>
        </authorList>
    </citation>
    <scope>NUCLEOTIDE SEQUENCE [LARGE SCALE GENOMIC DNA]</scope>
    <source>
        <strain evidence="7">ATCC BAA-1556 / DSM 19958 / E1-9c</strain>
    </source>
</reference>
<dbReference type="AlphaFoldDB" id="B8GJW9"/>
<gene>
    <name evidence="6" type="ordered locus">Mpal_0399</name>
</gene>
<dbReference type="HOGENOM" id="CLU_107446_0_0_2"/>
<dbReference type="RefSeq" id="WP_012617092.1">
    <property type="nucleotide sequence ID" value="NC_011832.1"/>
</dbReference>
<dbReference type="EMBL" id="CP001338">
    <property type="protein sequence ID" value="ACL15773.1"/>
    <property type="molecule type" value="Genomic_DNA"/>
</dbReference>
<dbReference type="NCBIfam" id="TIGR00310">
    <property type="entry name" value="ZPR1_znf"/>
    <property type="match status" value="1"/>
</dbReference>
<dbReference type="InterPro" id="IPR004457">
    <property type="entry name" value="Znf_ZPR1"/>
</dbReference>
<dbReference type="Pfam" id="PF22794">
    <property type="entry name" value="jr-ZPR1"/>
    <property type="match status" value="1"/>
</dbReference>
<dbReference type="InterPro" id="IPR056180">
    <property type="entry name" value="ZPR1_jr_dom"/>
</dbReference>
<keyword evidence="2" id="KW-0479">Metal-binding</keyword>
<dbReference type="InterPro" id="IPR042452">
    <property type="entry name" value="ZPR1_Znf1/2"/>
</dbReference>
<dbReference type="InterPro" id="IPR040141">
    <property type="entry name" value="ZPR1"/>
</dbReference>
<dbReference type="PANTHER" id="PTHR10876:SF0">
    <property type="entry name" value="ZINC FINGER PROTEIN ZPR1"/>
    <property type="match status" value="1"/>
</dbReference>
<keyword evidence="3" id="KW-0863">Zinc-finger</keyword>
<dbReference type="NCBIfam" id="TIGR00340">
    <property type="entry name" value="zpr1_rel"/>
    <property type="match status" value="1"/>
</dbReference>
<evidence type="ECO:0000313" key="6">
    <source>
        <dbReference type="EMBL" id="ACL15773.1"/>
    </source>
</evidence>
<proteinExistence type="inferred from homology"/>
<dbReference type="InterPro" id="IPR042451">
    <property type="entry name" value="ZPR1_A/B_dom"/>
</dbReference>
<dbReference type="GeneID" id="7271425"/>
<dbReference type="Proteomes" id="UP000002457">
    <property type="component" value="Chromosome"/>
</dbReference>
<dbReference type="PANTHER" id="PTHR10876">
    <property type="entry name" value="ZINC FINGER PROTEIN ZPR1"/>
    <property type="match status" value="1"/>
</dbReference>
<comment type="similarity">
    <text evidence="1">Belongs to the ZPR1 family.</text>
</comment>
<accession>B8GJW9</accession>
<keyword evidence="7" id="KW-1185">Reference proteome</keyword>
<feature type="domain" description="Zinc finger ZPR1-type" evidence="5">
    <location>
        <begin position="7"/>
        <end position="161"/>
    </location>
</feature>
<dbReference type="Gene3D" id="2.20.25.420">
    <property type="entry name" value="ZPR1, zinc finger domain"/>
    <property type="match status" value="1"/>
</dbReference>
<organism evidence="6 7">
    <name type="scientific">Methanosphaerula palustris (strain ATCC BAA-1556 / DSM 19958 / E1-9c)</name>
    <dbReference type="NCBI Taxonomy" id="521011"/>
    <lineage>
        <taxon>Archaea</taxon>
        <taxon>Methanobacteriati</taxon>
        <taxon>Methanobacteriota</taxon>
        <taxon>Stenosarchaea group</taxon>
        <taxon>Methanomicrobia</taxon>
        <taxon>Methanomicrobiales</taxon>
        <taxon>Methanoregulaceae</taxon>
        <taxon>Methanosphaerula</taxon>
    </lineage>
</organism>
<evidence type="ECO:0000256" key="2">
    <source>
        <dbReference type="ARBA" id="ARBA00022723"/>
    </source>
</evidence>
<name>B8GJW9_METPE</name>
<dbReference type="SMART" id="SM00709">
    <property type="entry name" value="Zpr1"/>
    <property type="match status" value="1"/>
</dbReference>
<dbReference type="InterPro" id="IPR004470">
    <property type="entry name" value="ZPR1-like_arc"/>
</dbReference>
<dbReference type="STRING" id="521011.Mpal_0399"/>
<protein>
    <submittedName>
        <fullName evidence="6">ZPR1-related zinc finger protein</fullName>
    </submittedName>
</protein>
<dbReference type="KEGG" id="mpl:Mpal_0399"/>
<evidence type="ECO:0000313" key="7">
    <source>
        <dbReference type="Proteomes" id="UP000002457"/>
    </source>
</evidence>
<evidence type="ECO:0000256" key="1">
    <source>
        <dbReference type="ARBA" id="ARBA00008354"/>
    </source>
</evidence>
<dbReference type="eggNOG" id="arCOG04265">
    <property type="taxonomic scope" value="Archaea"/>
</dbReference>
<evidence type="ECO:0000256" key="4">
    <source>
        <dbReference type="ARBA" id="ARBA00022833"/>
    </source>
</evidence>
<evidence type="ECO:0000256" key="3">
    <source>
        <dbReference type="ARBA" id="ARBA00022771"/>
    </source>
</evidence>
<dbReference type="Gene3D" id="2.60.120.1040">
    <property type="entry name" value="ZPR1, A/B domain"/>
    <property type="match status" value="1"/>
</dbReference>
<dbReference type="GO" id="GO:0008270">
    <property type="term" value="F:zinc ion binding"/>
    <property type="evidence" value="ECO:0007669"/>
    <property type="project" value="UniProtKB-KW"/>
</dbReference>
<dbReference type="Pfam" id="PF03367">
    <property type="entry name" value="Zn_ribbon_ZPR1"/>
    <property type="match status" value="1"/>
</dbReference>
<sequence>MRTVVTGPCPVCSTDIDYIYQTEEIPYFSDILIISARCPSCGYRYVDTQTLKQTDPTQWTLAVESPEDLSIRVVRSMTGRIEIPELGVAIDPGTACEGFVSNVEGVLDRIDAVLEGAERWAEGDELVQAALIRERIAAVKAGAFPVTLFLEDPSGNSLIVSEKAQKCVYEPKPE</sequence>
<keyword evidence="4" id="KW-0862">Zinc</keyword>